<accession>A0ABV6Z1C6</accession>
<comment type="caution">
    <text evidence="1">The sequence shown here is derived from an EMBL/GenBank/DDBJ whole genome shotgun (WGS) entry which is preliminary data.</text>
</comment>
<evidence type="ECO:0000313" key="2">
    <source>
        <dbReference type="Proteomes" id="UP001594351"/>
    </source>
</evidence>
<proteinExistence type="predicted"/>
<sequence length="327" mass="38541">MNRRLIRTVENNFPYPIAIEFRRLNTPDFLKPDYKRLKQILKSAEKTIHFLALIGLSDLLDKNLHQTFDIPDSFRKEFVNRFTRTTFGKWIALLRDTVRVFKDNGAQFFMEELSDFFIRGAKKEAEAQKAFNSLTTIRNGLEHPNFNPTPQVFKDLCQETESYLETIYQELDFIIDYQFLFVHNVSVKYHRFQQPGFSHTLAEVVGLTNEFSSFVRESKDLLHSPSVIIAREDDEEFMSLEPLIIYSDEGEEKIADIFLYTDWDRKKRLIRYIPADKGGKFNLLDTSFAEVYAPTLLRFFQAFALPEETESRREALEKITLRNETHD</sequence>
<name>A0ABV6Z1C6_UNCC1</name>
<keyword evidence="2" id="KW-1185">Reference proteome</keyword>
<reference evidence="1 2" key="1">
    <citation type="submission" date="2024-09" db="EMBL/GenBank/DDBJ databases">
        <title>Laminarin stimulates single cell rates of sulfate reduction while oxygen inhibits transcriptomic activity in coastal marine sediment.</title>
        <authorList>
            <person name="Lindsay M."/>
            <person name="Orcutt B."/>
            <person name="Emerson D."/>
            <person name="Stepanauskas R."/>
            <person name="D'Angelo T."/>
        </authorList>
    </citation>
    <scope>NUCLEOTIDE SEQUENCE [LARGE SCALE GENOMIC DNA]</scope>
    <source>
        <strain evidence="1">SAG AM-311-K15</strain>
    </source>
</reference>
<dbReference type="Proteomes" id="UP001594351">
    <property type="component" value="Unassembled WGS sequence"/>
</dbReference>
<dbReference type="EMBL" id="JBHPBY010000290">
    <property type="protein sequence ID" value="MFC1852264.1"/>
    <property type="molecule type" value="Genomic_DNA"/>
</dbReference>
<evidence type="ECO:0000313" key="1">
    <source>
        <dbReference type="EMBL" id="MFC1852264.1"/>
    </source>
</evidence>
<protein>
    <submittedName>
        <fullName evidence="1">Uncharacterized protein</fullName>
    </submittedName>
</protein>
<organism evidence="1 2">
    <name type="scientific">candidate division CSSED10-310 bacterium</name>
    <dbReference type="NCBI Taxonomy" id="2855610"/>
    <lineage>
        <taxon>Bacteria</taxon>
        <taxon>Bacteria division CSSED10-310</taxon>
    </lineage>
</organism>
<gene>
    <name evidence="1" type="ORF">ACFL27_18870</name>
</gene>